<feature type="transmembrane region" description="Helical" evidence="1">
    <location>
        <begin position="31"/>
        <end position="54"/>
    </location>
</feature>
<organism evidence="2 3">
    <name type="scientific">Halobellus ruber</name>
    <dbReference type="NCBI Taxonomy" id="2761102"/>
    <lineage>
        <taxon>Archaea</taxon>
        <taxon>Methanobacteriati</taxon>
        <taxon>Methanobacteriota</taxon>
        <taxon>Stenosarchaea group</taxon>
        <taxon>Halobacteria</taxon>
        <taxon>Halobacteriales</taxon>
        <taxon>Haloferacaceae</taxon>
        <taxon>Halobellus</taxon>
    </lineage>
</organism>
<keyword evidence="1" id="KW-0472">Membrane</keyword>
<dbReference type="AlphaFoldDB" id="A0A7J9SGB1"/>
<evidence type="ECO:0000256" key="1">
    <source>
        <dbReference type="SAM" id="Phobius"/>
    </source>
</evidence>
<evidence type="ECO:0000313" key="3">
    <source>
        <dbReference type="Proteomes" id="UP000546257"/>
    </source>
</evidence>
<reference evidence="2 3" key="1">
    <citation type="submission" date="2020-08" db="EMBL/GenBank/DDBJ databases">
        <authorList>
            <person name="Seo M.-J."/>
        </authorList>
    </citation>
    <scope>NUCLEOTIDE SEQUENCE [LARGE SCALE GENOMIC DNA]</scope>
    <source>
        <strain evidence="2 3">MBLA0160</strain>
    </source>
</reference>
<keyword evidence="1" id="KW-1133">Transmembrane helix</keyword>
<proteinExistence type="predicted"/>
<dbReference type="RefSeq" id="WP_185191534.1">
    <property type="nucleotide sequence ID" value="NZ_JACKXD010000001.1"/>
</dbReference>
<comment type="caution">
    <text evidence="2">The sequence shown here is derived from an EMBL/GenBank/DDBJ whole genome shotgun (WGS) entry which is preliminary data.</text>
</comment>
<evidence type="ECO:0000313" key="2">
    <source>
        <dbReference type="EMBL" id="MBB6645159.1"/>
    </source>
</evidence>
<sequence>MDFTLPATAGVLIALVAVGTAALIASSVMPTTVVLMMVTPSMLVFGAICAAIGVKHGEYRAGTP</sequence>
<dbReference type="InterPro" id="IPR055757">
    <property type="entry name" value="DUF7333"/>
</dbReference>
<name>A0A7J9SGB1_9EURY</name>
<protein>
    <submittedName>
        <fullName evidence="2">Uncharacterized protein</fullName>
    </submittedName>
</protein>
<accession>A0A7J9SGB1</accession>
<dbReference type="Pfam" id="PF24020">
    <property type="entry name" value="DUF7333"/>
    <property type="match status" value="1"/>
</dbReference>
<keyword evidence="1" id="KW-0812">Transmembrane</keyword>
<dbReference type="Proteomes" id="UP000546257">
    <property type="component" value="Unassembled WGS sequence"/>
</dbReference>
<dbReference type="EMBL" id="JACKXD010000001">
    <property type="protein sequence ID" value="MBB6645159.1"/>
    <property type="molecule type" value="Genomic_DNA"/>
</dbReference>
<keyword evidence="3" id="KW-1185">Reference proteome</keyword>
<gene>
    <name evidence="2" type="ORF">H5V44_02395</name>
</gene>